<dbReference type="CTD" id="42843"/>
<evidence type="ECO:0000256" key="2">
    <source>
        <dbReference type="ARBA" id="ARBA00022553"/>
    </source>
</evidence>
<feature type="compositionally biased region" description="Polar residues" evidence="3">
    <location>
        <begin position="362"/>
        <end position="378"/>
    </location>
</feature>
<dbReference type="PANTHER" id="PTHR13280">
    <property type="entry name" value="PHOSPHOFURIN ACIDIC CLUSTER SORTING PROTEIN"/>
    <property type="match status" value="1"/>
</dbReference>
<feature type="compositionally biased region" description="Basic and acidic residues" evidence="3">
    <location>
        <begin position="383"/>
        <end position="412"/>
    </location>
</feature>
<dbReference type="Proteomes" id="UP000007819">
    <property type="component" value="Chromosome X"/>
</dbReference>
<dbReference type="GO" id="GO:0072659">
    <property type="term" value="P:protein localization to plasma membrane"/>
    <property type="evidence" value="ECO:0007669"/>
    <property type="project" value="TreeGrafter"/>
</dbReference>
<evidence type="ECO:0008006" key="8">
    <source>
        <dbReference type="Google" id="ProtNLM"/>
    </source>
</evidence>
<feature type="compositionally biased region" description="Acidic residues" evidence="3">
    <location>
        <begin position="190"/>
        <end position="209"/>
    </location>
</feature>
<sequence length="871" mass="98743">MAEKCVKAPATGTRPVPMKLFATWEVDRTPSNCVPRVCSMNLTKLVLTKPLGSDMSSSLTIAVKMQGSKRTLRTNELPLTVNGSLEIELQLNFCLQYPHFLKRDVNKLHVMLQRRKKYKNRTILGFKTLAEGVINMSLVLQRPLDLELELLSDPKDPKSLIGRVYIMCLNSQPVDHEDATKPVTGRGPDYSDEDEEFSSGEEASDSEPTLEDRRRKKNIATGNARQRNLKQKFIALLKRFRVNEDLHSLENDRETISQKLSGGDMDPADIEDLFEELEDLSDSGPDLDTLSILSTPKPSLRPFFSSSRTNMIHEGISGRHSHKKSHTTSFPPYNRTKGVPTVERNIERFSDESSKKADSDSYLDTWTDSDPTPMNSSPPKVGNNDDKKETPGTVEKEKEKEKKSRIFTRDRTSSSNKYKKSPMPKLTNDNDRTNVGTSTGGSGENIVSMVEPRKALMEQLSKVLPPEDKMPEVLCLIHYADPLGCQLASKLQNYQFKVITPAGLADVRATFVCIINKIQKYCNSNPKPPSQMKILLAGSDSFVNYVLRQYVEQLSFKPPDWMNYIKFYIIPLGINTLSRYLGTVDSYYGTTFLFKEDYWKEQLECGDGTDIIGKIQNYIMEASNTIQLQIAEAMLSYKEKSSDDEALQTFIPFVNDVRICSGDTASGSNDTDDQCSIIIDRKSILDKTTPPNSPNIGMQYLPPPTKQVNWELCEPLELQLDYWLVPNTNKEVTTRGNEPSSKRVDTKFTLKTGFKSLHISRLFLTNEEPLAFFTVSYIKEKKQKIMRLGKKKEKEKDLDPKNQVIDSVLRLICSPKTQHFPLTITIDGYEWSGVKFFQLSSQWQTHIKHFPVAVYSLDYQPASLPHLNHGL</sequence>
<dbReference type="EnsemblMetazoa" id="XM_003246955.4">
    <property type="protein sequence ID" value="XP_003247003.1"/>
    <property type="gene ID" value="LOC100168492"/>
</dbReference>
<feature type="region of interest" description="Disordered" evidence="3">
    <location>
        <begin position="315"/>
        <end position="445"/>
    </location>
</feature>
<evidence type="ECO:0000259" key="5">
    <source>
        <dbReference type="Pfam" id="PF25332"/>
    </source>
</evidence>
<dbReference type="AlphaFoldDB" id="A0A8R1WBW4"/>
<feature type="region of interest" description="Disordered" evidence="3">
    <location>
        <begin position="176"/>
        <end position="222"/>
    </location>
</feature>
<dbReference type="GeneID" id="100168492"/>
<reference evidence="7" key="1">
    <citation type="submission" date="2010-06" db="EMBL/GenBank/DDBJ databases">
        <authorList>
            <person name="Jiang H."/>
            <person name="Abraham K."/>
            <person name="Ali S."/>
            <person name="Alsbrooks S.L."/>
            <person name="Anim B.N."/>
            <person name="Anosike U.S."/>
            <person name="Attaway T."/>
            <person name="Bandaranaike D.P."/>
            <person name="Battles P.K."/>
            <person name="Bell S.N."/>
            <person name="Bell A.V."/>
            <person name="Beltran B."/>
            <person name="Bickham C."/>
            <person name="Bustamante Y."/>
            <person name="Caleb T."/>
            <person name="Canada A."/>
            <person name="Cardenas V."/>
            <person name="Carter K."/>
            <person name="Chacko J."/>
            <person name="Chandrabose M.N."/>
            <person name="Chavez D."/>
            <person name="Chavez A."/>
            <person name="Chen L."/>
            <person name="Chu H.-S."/>
            <person name="Claassen K.J."/>
            <person name="Cockrell R."/>
            <person name="Collins M."/>
            <person name="Cooper J.A."/>
            <person name="Cree A."/>
            <person name="Curry S.M."/>
            <person name="Da Y."/>
            <person name="Dao M.D."/>
            <person name="Das B."/>
            <person name="Davila M.-L."/>
            <person name="Davy-Carroll L."/>
            <person name="Denson S."/>
            <person name="Dinh H."/>
            <person name="Ebong V.E."/>
            <person name="Edwards J.R."/>
            <person name="Egan A."/>
            <person name="El-Daye J."/>
            <person name="Escobedo L."/>
            <person name="Fernandez S."/>
            <person name="Fernando P.R."/>
            <person name="Flagg N."/>
            <person name="Forbes L.D."/>
            <person name="Fowler R.G."/>
            <person name="Fu Q."/>
            <person name="Gabisi R.A."/>
            <person name="Ganer J."/>
            <person name="Garbino Pronczuk A."/>
            <person name="Garcia R.M."/>
            <person name="Garner T."/>
            <person name="Garrett T.E."/>
            <person name="Gonzalez D.A."/>
            <person name="Hamid H."/>
            <person name="Hawkins E.S."/>
            <person name="Hirani K."/>
            <person name="Hogues M.E."/>
            <person name="Hollins B."/>
            <person name="Hsiao C.-H."/>
            <person name="Jabil R."/>
            <person name="James M.L."/>
            <person name="Jhangiani S.N."/>
            <person name="Johnson B."/>
            <person name="Johnson Q."/>
            <person name="Joshi V."/>
            <person name="Kalu J.B."/>
            <person name="Kam C."/>
            <person name="Kashfia A."/>
            <person name="Keebler J."/>
            <person name="Kisamo H."/>
            <person name="Kovar C.L."/>
            <person name="Lago L.A."/>
            <person name="Lai C.-Y."/>
            <person name="Laidlaw J."/>
            <person name="Lara F."/>
            <person name="Le T.-K."/>
            <person name="Lee S.L."/>
            <person name="Legall F.H."/>
            <person name="Lemon S.J."/>
            <person name="Lewis L.R."/>
            <person name="Li B."/>
            <person name="Liu Y."/>
            <person name="Liu Y.-S."/>
            <person name="Lopez J."/>
            <person name="Lozado R.J."/>
            <person name="Lu J."/>
            <person name="Madu R.C."/>
            <person name="Maheshwari M."/>
            <person name="Maheshwari R."/>
            <person name="Malloy K."/>
            <person name="Martinez E."/>
            <person name="Mathew T."/>
            <person name="Mercado I.C."/>
            <person name="Mercado C."/>
            <person name="Meyer B."/>
            <person name="Montgomery K."/>
            <person name="Morgan M.B."/>
            <person name="Munidasa M."/>
            <person name="Nazareth L.V."/>
            <person name="Nelson J."/>
            <person name="Ng B.M."/>
            <person name="Nguyen N.B."/>
            <person name="Nguyen P.Q."/>
            <person name="Nguyen T."/>
            <person name="Obregon M."/>
            <person name="Okwuonu G.O."/>
            <person name="Onwere C.G."/>
            <person name="Orozco G."/>
            <person name="Parra A."/>
            <person name="Patel S."/>
            <person name="Patil S."/>
            <person name="Perez A."/>
            <person name="Perez Y."/>
            <person name="Pham C."/>
            <person name="Primus E.L."/>
            <person name="Pu L.-L."/>
            <person name="Puazo M."/>
            <person name="Qin X."/>
            <person name="Quiroz J.B."/>
            <person name="Reese J."/>
            <person name="Richards S."/>
            <person name="Rives C.M."/>
            <person name="Robberts R."/>
            <person name="Ruiz S.J."/>
            <person name="Ruiz M.J."/>
            <person name="Santibanez J."/>
            <person name="Schneider B.W."/>
            <person name="Sisson I."/>
            <person name="Smith M."/>
            <person name="Sodergren E."/>
            <person name="Song X.-Z."/>
            <person name="Song B.B."/>
            <person name="Summersgill H."/>
            <person name="Thelus R."/>
            <person name="Thornton R.D."/>
            <person name="Trejos Z.Y."/>
            <person name="Usmani K."/>
            <person name="Vattathil S."/>
            <person name="Villasana D."/>
            <person name="Walker D.L."/>
            <person name="Wang S."/>
            <person name="Wang K."/>
            <person name="White C.S."/>
            <person name="Williams A.C."/>
            <person name="Williamson J."/>
            <person name="Wilson K."/>
            <person name="Woghiren I.O."/>
            <person name="Woodworth J.R."/>
            <person name="Worley K.C."/>
            <person name="Wright R.A."/>
            <person name="Wu W."/>
            <person name="Young L."/>
            <person name="Zhang L."/>
            <person name="Zhang J."/>
            <person name="Zhu Y."/>
            <person name="Muzny D.M."/>
            <person name="Weinstock G."/>
            <person name="Gibbs R.A."/>
        </authorList>
    </citation>
    <scope>NUCLEOTIDE SEQUENCE [LARGE SCALE GENOMIC DNA]</scope>
    <source>
        <strain evidence="7">LSR1</strain>
    </source>
</reference>
<dbReference type="OrthoDB" id="28829at2759"/>
<evidence type="ECO:0000313" key="7">
    <source>
        <dbReference type="Proteomes" id="UP000007819"/>
    </source>
</evidence>
<evidence type="ECO:0000256" key="1">
    <source>
        <dbReference type="ARBA" id="ARBA00008590"/>
    </source>
</evidence>
<reference evidence="6" key="2">
    <citation type="submission" date="2022-06" db="UniProtKB">
        <authorList>
            <consortium name="EnsemblMetazoa"/>
        </authorList>
    </citation>
    <scope>IDENTIFICATION</scope>
</reference>
<dbReference type="Pfam" id="PF25332">
    <property type="entry name" value="C2_PACS_N"/>
    <property type="match status" value="1"/>
</dbReference>
<dbReference type="Pfam" id="PF10254">
    <property type="entry name" value="Pacs-1"/>
    <property type="match status" value="1"/>
</dbReference>
<feature type="compositionally biased region" description="Basic and acidic residues" evidence="3">
    <location>
        <begin position="344"/>
        <end position="359"/>
    </location>
</feature>
<dbReference type="PANTHER" id="PTHR13280:SF17">
    <property type="entry name" value="KRUEPPEL TARGET AT 95D, ISOFORM A"/>
    <property type="match status" value="1"/>
</dbReference>
<name>A0A8R1WBW4_ACYPI</name>
<evidence type="ECO:0000259" key="4">
    <source>
        <dbReference type="Pfam" id="PF10254"/>
    </source>
</evidence>
<proteinExistence type="inferred from homology"/>
<keyword evidence="7" id="KW-1185">Reference proteome</keyword>
<dbReference type="RefSeq" id="XP_003247003.1">
    <property type="nucleotide sequence ID" value="XM_003246955.3"/>
</dbReference>
<organism evidence="6 7">
    <name type="scientific">Acyrthosiphon pisum</name>
    <name type="common">Pea aphid</name>
    <dbReference type="NCBI Taxonomy" id="7029"/>
    <lineage>
        <taxon>Eukaryota</taxon>
        <taxon>Metazoa</taxon>
        <taxon>Ecdysozoa</taxon>
        <taxon>Arthropoda</taxon>
        <taxon>Hexapoda</taxon>
        <taxon>Insecta</taxon>
        <taxon>Pterygota</taxon>
        <taxon>Neoptera</taxon>
        <taxon>Paraneoptera</taxon>
        <taxon>Hemiptera</taxon>
        <taxon>Sternorrhyncha</taxon>
        <taxon>Aphidomorpha</taxon>
        <taxon>Aphidoidea</taxon>
        <taxon>Aphididae</taxon>
        <taxon>Macrosiphini</taxon>
        <taxon>Acyrthosiphon</taxon>
    </lineage>
</organism>
<feature type="domain" description="Phosphofurin acidic cluster sorting protein 1/2 N-terminal C2" evidence="5">
    <location>
        <begin position="16"/>
        <end position="174"/>
    </location>
</feature>
<accession>A0A8R1WBW4</accession>
<feature type="domain" description="Phosphofurin acidic cluster sorting protein 1/2 C-terminal" evidence="4">
    <location>
        <begin position="456"/>
        <end position="856"/>
    </location>
</feature>
<comment type="similarity">
    <text evidence="1">Belongs to the PACS family.</text>
</comment>
<keyword evidence="2" id="KW-0597">Phosphoprotein</keyword>
<dbReference type="InterPro" id="IPR019381">
    <property type="entry name" value="PACS1/2_C"/>
</dbReference>
<dbReference type="InterPro" id="IPR057541">
    <property type="entry name" value="PACS1/2_N"/>
</dbReference>
<evidence type="ECO:0000256" key="3">
    <source>
        <dbReference type="SAM" id="MobiDB-lite"/>
    </source>
</evidence>
<protein>
    <recommendedName>
        <fullName evidence="8">Phosphofurin acidic cluster sorting protein 2</fullName>
    </recommendedName>
</protein>
<evidence type="ECO:0000313" key="6">
    <source>
        <dbReference type="EnsemblMetazoa" id="XP_003247003.1"/>
    </source>
</evidence>